<keyword evidence="5" id="KW-0547">Nucleotide-binding</keyword>
<dbReference type="AlphaFoldDB" id="A0A0H5SG14"/>
<evidence type="ECO:0000256" key="2">
    <source>
        <dbReference type="ARBA" id="ARBA00012438"/>
    </source>
</evidence>
<feature type="coiled-coil region" evidence="9">
    <location>
        <begin position="135"/>
        <end position="176"/>
    </location>
</feature>
<evidence type="ECO:0000256" key="5">
    <source>
        <dbReference type="ARBA" id="ARBA00022741"/>
    </source>
</evidence>
<feature type="transmembrane region" description="Helical" evidence="10">
    <location>
        <begin position="121"/>
        <end position="139"/>
    </location>
</feature>
<keyword evidence="10" id="KW-0472">Membrane</keyword>
<reference evidence="12 13" key="1">
    <citation type="submission" date="2015-06" db="EMBL/GenBank/DDBJ databases">
        <authorList>
            <person name="Wibberg Daniel"/>
        </authorList>
    </citation>
    <scope>NUCLEOTIDE SEQUENCE [LARGE SCALE GENOMIC DNA]</scope>
    <source>
        <strain evidence="12 13">T3/55T</strain>
    </source>
</reference>
<dbReference type="OrthoDB" id="9781904at2"/>
<gene>
    <name evidence="12" type="ORF">HHT355_1207</name>
</gene>
<dbReference type="Gene3D" id="3.30.565.10">
    <property type="entry name" value="Histidine kinase-like ATPase, C-terminal domain"/>
    <property type="match status" value="1"/>
</dbReference>
<feature type="domain" description="Signal transduction histidine kinase subgroup 3 dimerisation and phosphoacceptor" evidence="11">
    <location>
        <begin position="181"/>
        <end position="245"/>
    </location>
</feature>
<evidence type="ECO:0000256" key="3">
    <source>
        <dbReference type="ARBA" id="ARBA00022553"/>
    </source>
</evidence>
<dbReference type="EMBL" id="CVTD020000015">
    <property type="protein sequence ID" value="CRZ34409.1"/>
    <property type="molecule type" value="Genomic_DNA"/>
</dbReference>
<dbReference type="Pfam" id="PF07730">
    <property type="entry name" value="HisKA_3"/>
    <property type="match status" value="1"/>
</dbReference>
<keyword evidence="9" id="KW-0175">Coiled coil</keyword>
<dbReference type="EC" id="2.7.13.3" evidence="2"/>
<proteinExistence type="predicted"/>
<dbReference type="Proteomes" id="UP000236497">
    <property type="component" value="Unassembled WGS sequence"/>
</dbReference>
<dbReference type="GO" id="GO:0000155">
    <property type="term" value="F:phosphorelay sensor kinase activity"/>
    <property type="evidence" value="ECO:0007669"/>
    <property type="project" value="InterPro"/>
</dbReference>
<comment type="catalytic activity">
    <reaction evidence="1">
        <text>ATP + protein L-histidine = ADP + protein N-phospho-L-histidine.</text>
        <dbReference type="EC" id="2.7.13.3"/>
    </reaction>
</comment>
<feature type="transmembrane region" description="Helical" evidence="10">
    <location>
        <begin position="30"/>
        <end position="49"/>
    </location>
</feature>
<sequence>MLDLPVLYLIAKTAAVTASYLAESRAKTDVVASIISVLSFCCIFVFELLLERLFKRQTLIYISVIFSLIACFLIGIEFLMPLATVLLMHLIDLTVSGKMYYRVLAVVICLLLLIYPPGMDGIILTALLILTVILVRAVLKKLNEYIHKNEMLKEEIMRLENKISDLKNMMKNIKTAVSLEERNRIAARIHDEIGHGISGSIILLEAAMLQMKNGQDKALGSIEKAVKNLRESVDEIRTALKEERTDRYLIDIHDISAILDDFKVKYNISTRLMTSGDLSNIGPQIWVCIHDNLKECLTNVLKHSNATEFVLNIQVFNKIIKVEYKDNGKTGKSFEKHLGLEAIEERTANAKGRCFITKDENGFCVTNIFYY</sequence>
<dbReference type="RefSeq" id="WP_103202524.1">
    <property type="nucleotide sequence ID" value="NZ_CVTD020000015.1"/>
</dbReference>
<organism evidence="12 13">
    <name type="scientific">Herbinix hemicellulosilytica</name>
    <dbReference type="NCBI Taxonomy" id="1564487"/>
    <lineage>
        <taxon>Bacteria</taxon>
        <taxon>Bacillati</taxon>
        <taxon>Bacillota</taxon>
        <taxon>Clostridia</taxon>
        <taxon>Lachnospirales</taxon>
        <taxon>Lachnospiraceae</taxon>
        <taxon>Herbinix</taxon>
    </lineage>
</organism>
<dbReference type="PANTHER" id="PTHR24421">
    <property type="entry name" value="NITRATE/NITRITE SENSOR PROTEIN NARX-RELATED"/>
    <property type="match status" value="1"/>
</dbReference>
<keyword evidence="10" id="KW-1133">Transmembrane helix</keyword>
<dbReference type="GO" id="GO:0005524">
    <property type="term" value="F:ATP binding"/>
    <property type="evidence" value="ECO:0007669"/>
    <property type="project" value="UniProtKB-KW"/>
</dbReference>
<keyword evidence="13" id="KW-1185">Reference proteome</keyword>
<name>A0A0H5SG14_HERHM</name>
<evidence type="ECO:0000256" key="10">
    <source>
        <dbReference type="SAM" id="Phobius"/>
    </source>
</evidence>
<evidence type="ECO:0000256" key="9">
    <source>
        <dbReference type="SAM" id="Coils"/>
    </source>
</evidence>
<evidence type="ECO:0000313" key="12">
    <source>
        <dbReference type="EMBL" id="CRZ34409.1"/>
    </source>
</evidence>
<keyword evidence="8" id="KW-0902">Two-component regulatory system</keyword>
<dbReference type="InterPro" id="IPR036890">
    <property type="entry name" value="HATPase_C_sf"/>
</dbReference>
<feature type="transmembrane region" description="Helical" evidence="10">
    <location>
        <begin position="6"/>
        <end position="23"/>
    </location>
</feature>
<feature type="transmembrane region" description="Helical" evidence="10">
    <location>
        <begin position="99"/>
        <end position="115"/>
    </location>
</feature>
<evidence type="ECO:0000256" key="1">
    <source>
        <dbReference type="ARBA" id="ARBA00000085"/>
    </source>
</evidence>
<dbReference type="InterPro" id="IPR050482">
    <property type="entry name" value="Sensor_HK_TwoCompSys"/>
</dbReference>
<accession>A0A0H5SG14</accession>
<dbReference type="InterPro" id="IPR011712">
    <property type="entry name" value="Sig_transdc_His_kin_sub3_dim/P"/>
</dbReference>
<dbReference type="GO" id="GO:0016020">
    <property type="term" value="C:membrane"/>
    <property type="evidence" value="ECO:0007669"/>
    <property type="project" value="InterPro"/>
</dbReference>
<dbReference type="PANTHER" id="PTHR24421:SF10">
    <property type="entry name" value="NITRATE_NITRITE SENSOR PROTEIN NARQ"/>
    <property type="match status" value="1"/>
</dbReference>
<protein>
    <recommendedName>
        <fullName evidence="2">histidine kinase</fullName>
        <ecNumber evidence="2">2.7.13.3</ecNumber>
    </recommendedName>
</protein>
<evidence type="ECO:0000313" key="13">
    <source>
        <dbReference type="Proteomes" id="UP000236497"/>
    </source>
</evidence>
<evidence type="ECO:0000256" key="6">
    <source>
        <dbReference type="ARBA" id="ARBA00022777"/>
    </source>
</evidence>
<keyword evidence="10" id="KW-0812">Transmembrane</keyword>
<keyword evidence="3" id="KW-0597">Phosphoprotein</keyword>
<feature type="transmembrane region" description="Helical" evidence="10">
    <location>
        <begin position="61"/>
        <end position="87"/>
    </location>
</feature>
<evidence type="ECO:0000256" key="4">
    <source>
        <dbReference type="ARBA" id="ARBA00022679"/>
    </source>
</evidence>
<dbReference type="Gene3D" id="1.20.5.1930">
    <property type="match status" value="1"/>
</dbReference>
<keyword evidence="6" id="KW-0418">Kinase</keyword>
<evidence type="ECO:0000259" key="11">
    <source>
        <dbReference type="Pfam" id="PF07730"/>
    </source>
</evidence>
<evidence type="ECO:0000256" key="7">
    <source>
        <dbReference type="ARBA" id="ARBA00022840"/>
    </source>
</evidence>
<evidence type="ECO:0000256" key="8">
    <source>
        <dbReference type="ARBA" id="ARBA00023012"/>
    </source>
</evidence>
<dbReference type="GO" id="GO:0046983">
    <property type="term" value="F:protein dimerization activity"/>
    <property type="evidence" value="ECO:0007669"/>
    <property type="project" value="InterPro"/>
</dbReference>
<keyword evidence="4" id="KW-0808">Transferase</keyword>
<keyword evidence="7" id="KW-0067">ATP-binding</keyword>